<gene>
    <name evidence="8" type="ORF">KIH74_32560</name>
</gene>
<dbReference type="SUPFAM" id="SSF55811">
    <property type="entry name" value="Nudix"/>
    <property type="match status" value="1"/>
</dbReference>
<organism evidence="8 9">
    <name type="scientific">Kineosporia corallincola</name>
    <dbReference type="NCBI Taxonomy" id="2835133"/>
    <lineage>
        <taxon>Bacteria</taxon>
        <taxon>Bacillati</taxon>
        <taxon>Actinomycetota</taxon>
        <taxon>Actinomycetes</taxon>
        <taxon>Kineosporiales</taxon>
        <taxon>Kineosporiaceae</taxon>
        <taxon>Kineosporia</taxon>
    </lineage>
</organism>
<dbReference type="InterPro" id="IPR000086">
    <property type="entry name" value="NUDIX_hydrolase_dom"/>
</dbReference>
<evidence type="ECO:0000256" key="3">
    <source>
        <dbReference type="ARBA" id="ARBA00022723"/>
    </source>
</evidence>
<sequence>MTDTALPAAIDSHTLLVAAVIVHDQVNEQVLLLQRASGAKFAPLHWDLPVGKAEKGEAITTTAARELLEETGLTVETDDLRIAGIIHGSWGVEAPNGFLTVVFVAKRWTGTPVNAEPHKHQQVSWHSTTSIPTEFVYTTRAALNNYVHNELSVFTDGF</sequence>
<evidence type="ECO:0000256" key="5">
    <source>
        <dbReference type="ARBA" id="ARBA00022842"/>
    </source>
</evidence>
<comment type="caution">
    <text evidence="8">The sequence shown here is derived from an EMBL/GenBank/DDBJ whole genome shotgun (WGS) entry which is preliminary data.</text>
</comment>
<dbReference type="PANTHER" id="PTHR43758:SF8">
    <property type="entry name" value="8-OXO-DGTP DIPHOSPHATASE YTKD-RELATED"/>
    <property type="match status" value="1"/>
</dbReference>
<dbReference type="PANTHER" id="PTHR43758">
    <property type="entry name" value="7,8-DIHYDRO-8-OXOGUANINE TRIPHOSPHATASE"/>
    <property type="match status" value="1"/>
</dbReference>
<dbReference type="InterPro" id="IPR015797">
    <property type="entry name" value="NUDIX_hydrolase-like_dom_sf"/>
</dbReference>
<evidence type="ECO:0000256" key="6">
    <source>
        <dbReference type="RuleBase" id="RU003476"/>
    </source>
</evidence>
<proteinExistence type="inferred from homology"/>
<protein>
    <submittedName>
        <fullName evidence="8">NUDIX domain-containing protein</fullName>
    </submittedName>
</protein>
<comment type="cofactor">
    <cofactor evidence="1">
        <name>Mg(2+)</name>
        <dbReference type="ChEBI" id="CHEBI:18420"/>
    </cofactor>
</comment>
<name>A0ABS5TSF9_9ACTN</name>
<dbReference type="EMBL" id="JAHBAY010000019">
    <property type="protein sequence ID" value="MBT0773723.1"/>
    <property type="molecule type" value="Genomic_DNA"/>
</dbReference>
<dbReference type="Proteomes" id="UP001197247">
    <property type="component" value="Unassembled WGS sequence"/>
</dbReference>
<keyword evidence="3" id="KW-0479">Metal-binding</keyword>
<evidence type="ECO:0000313" key="8">
    <source>
        <dbReference type="EMBL" id="MBT0773723.1"/>
    </source>
</evidence>
<dbReference type="InterPro" id="IPR020084">
    <property type="entry name" value="NUDIX_hydrolase_CS"/>
</dbReference>
<reference evidence="8 9" key="1">
    <citation type="submission" date="2021-05" db="EMBL/GenBank/DDBJ databases">
        <title>Kineosporia and Streptomyces sp. nov. two new marine actinobacteria isolated from Coral.</title>
        <authorList>
            <person name="Buangrab K."/>
            <person name="Sutthacheep M."/>
            <person name="Yeemin T."/>
            <person name="Harunari E."/>
            <person name="Igarashi Y."/>
            <person name="Kanchanasin P."/>
            <person name="Tanasupawat S."/>
            <person name="Phongsopitanun W."/>
        </authorList>
    </citation>
    <scope>NUCLEOTIDE SEQUENCE [LARGE SCALE GENOMIC DNA]</scope>
    <source>
        <strain evidence="8 9">J2-2</strain>
    </source>
</reference>
<dbReference type="PROSITE" id="PS00893">
    <property type="entry name" value="NUDIX_BOX"/>
    <property type="match status" value="1"/>
</dbReference>
<keyword evidence="9" id="KW-1185">Reference proteome</keyword>
<dbReference type="InterPro" id="IPR020476">
    <property type="entry name" value="Nudix_hydrolase"/>
</dbReference>
<keyword evidence="5" id="KW-0460">Magnesium</keyword>
<dbReference type="PRINTS" id="PR00502">
    <property type="entry name" value="NUDIXFAMILY"/>
</dbReference>
<comment type="similarity">
    <text evidence="2 6">Belongs to the Nudix hydrolase family.</text>
</comment>
<evidence type="ECO:0000313" key="9">
    <source>
        <dbReference type="Proteomes" id="UP001197247"/>
    </source>
</evidence>
<dbReference type="Gene3D" id="3.90.79.10">
    <property type="entry name" value="Nucleoside Triphosphate Pyrophosphohydrolase"/>
    <property type="match status" value="1"/>
</dbReference>
<evidence type="ECO:0000259" key="7">
    <source>
        <dbReference type="PROSITE" id="PS51462"/>
    </source>
</evidence>
<keyword evidence="4 6" id="KW-0378">Hydrolase</keyword>
<evidence type="ECO:0000256" key="1">
    <source>
        <dbReference type="ARBA" id="ARBA00001946"/>
    </source>
</evidence>
<accession>A0ABS5TSF9</accession>
<evidence type="ECO:0000256" key="4">
    <source>
        <dbReference type="ARBA" id="ARBA00022801"/>
    </source>
</evidence>
<dbReference type="RefSeq" id="WP_214160263.1">
    <property type="nucleotide sequence ID" value="NZ_JAHBAY010000019.1"/>
</dbReference>
<feature type="domain" description="Nudix hydrolase" evidence="7">
    <location>
        <begin position="12"/>
        <end position="149"/>
    </location>
</feature>
<dbReference type="Pfam" id="PF00293">
    <property type="entry name" value="NUDIX"/>
    <property type="match status" value="1"/>
</dbReference>
<evidence type="ECO:0000256" key="2">
    <source>
        <dbReference type="ARBA" id="ARBA00005582"/>
    </source>
</evidence>
<dbReference type="PROSITE" id="PS51462">
    <property type="entry name" value="NUDIX"/>
    <property type="match status" value="1"/>
</dbReference>